<dbReference type="OrthoDB" id="3514773at2759"/>
<evidence type="ECO:0000256" key="11">
    <source>
        <dbReference type="SAM" id="Phobius"/>
    </source>
</evidence>
<evidence type="ECO:0000256" key="2">
    <source>
        <dbReference type="ARBA" id="ARBA00005528"/>
    </source>
</evidence>
<keyword evidence="6" id="KW-0489">Methyltransferase</keyword>
<dbReference type="InterPro" id="IPR029026">
    <property type="entry name" value="tRNA_m1G_MTases_N"/>
</dbReference>
<evidence type="ECO:0000313" key="13">
    <source>
        <dbReference type="EMBL" id="OLQ14439.1"/>
    </source>
</evidence>
<dbReference type="EMBL" id="LSRX01000015">
    <property type="protein sequence ID" value="OLQ14439.1"/>
    <property type="molecule type" value="Genomic_DNA"/>
</dbReference>
<dbReference type="InterPro" id="IPR029028">
    <property type="entry name" value="Alpha/beta_knot_MTases"/>
</dbReference>
<reference evidence="13 14" key="1">
    <citation type="submission" date="2016-02" db="EMBL/GenBank/DDBJ databases">
        <title>Genome analysis of coral dinoflagellate symbionts highlights evolutionary adaptations to a symbiotic lifestyle.</title>
        <authorList>
            <person name="Aranda M."/>
            <person name="Li Y."/>
            <person name="Liew Y.J."/>
            <person name="Baumgarten S."/>
            <person name="Simakov O."/>
            <person name="Wilson M."/>
            <person name="Piel J."/>
            <person name="Ashoor H."/>
            <person name="Bougouffa S."/>
            <person name="Bajic V.B."/>
            <person name="Ryu T."/>
            <person name="Ravasi T."/>
            <person name="Bayer T."/>
            <person name="Micklem G."/>
            <person name="Kim H."/>
            <person name="Bhak J."/>
            <person name="Lajeunesse T.C."/>
            <person name="Voolstra C.R."/>
        </authorList>
    </citation>
    <scope>NUCLEOTIDE SEQUENCE [LARGE SCALE GENOMIC DNA]</scope>
    <source>
        <strain evidence="13 14">CCMP2467</strain>
    </source>
</reference>
<keyword evidence="11" id="KW-1133">Transmembrane helix</keyword>
<evidence type="ECO:0000256" key="7">
    <source>
        <dbReference type="ARBA" id="ARBA00022679"/>
    </source>
</evidence>
<dbReference type="Gene3D" id="2.40.50.90">
    <property type="match status" value="1"/>
</dbReference>
<comment type="function">
    <text evidence="9">Specifically methylates the N3 position of the uracil ring of uridine 1498 (m3U1498) in 16S rRNA. Acts on the fully assembled 30S ribosomal subunit.</text>
</comment>
<evidence type="ECO:0000256" key="10">
    <source>
        <dbReference type="ARBA" id="ARBA00047944"/>
    </source>
</evidence>
<dbReference type="SMART" id="SM00318">
    <property type="entry name" value="SNc"/>
    <property type="match status" value="1"/>
</dbReference>
<comment type="subcellular location">
    <subcellularLocation>
        <location evidence="1">Cytoplasm</location>
    </subcellularLocation>
</comment>
<dbReference type="GO" id="GO:0070042">
    <property type="term" value="F:rRNA (uridine-N3-)-methyltransferase activity"/>
    <property type="evidence" value="ECO:0007669"/>
    <property type="project" value="TreeGrafter"/>
</dbReference>
<dbReference type="InterPro" id="IPR029044">
    <property type="entry name" value="Nucleotide-diphossugar_trans"/>
</dbReference>
<name>A0A1Q9F4A0_SYMMI</name>
<dbReference type="GO" id="GO:0005737">
    <property type="term" value="C:cytoplasm"/>
    <property type="evidence" value="ECO:0007669"/>
    <property type="project" value="UniProtKB-SubCell"/>
</dbReference>
<dbReference type="CDD" id="cd18084">
    <property type="entry name" value="RsmE-like"/>
    <property type="match status" value="1"/>
</dbReference>
<dbReference type="InterPro" id="IPR006700">
    <property type="entry name" value="RsmE"/>
</dbReference>
<dbReference type="EC" id="2.1.1.193" evidence="3"/>
<evidence type="ECO:0000256" key="4">
    <source>
        <dbReference type="ARBA" id="ARBA00022490"/>
    </source>
</evidence>
<evidence type="ECO:0000256" key="9">
    <source>
        <dbReference type="ARBA" id="ARBA00025699"/>
    </source>
</evidence>
<comment type="caution">
    <text evidence="13">The sequence shown here is derived from an EMBL/GenBank/DDBJ whole genome shotgun (WGS) entry which is preliminary data.</text>
</comment>
<dbReference type="InterPro" id="IPR046886">
    <property type="entry name" value="RsmE_MTase_dom"/>
</dbReference>
<evidence type="ECO:0000256" key="5">
    <source>
        <dbReference type="ARBA" id="ARBA00022552"/>
    </source>
</evidence>
<keyword evidence="11" id="KW-0472">Membrane</keyword>
<dbReference type="InterPro" id="IPR016071">
    <property type="entry name" value="Staphylococal_nuclease_OB-fold"/>
</dbReference>
<proteinExistence type="inferred from homology"/>
<evidence type="ECO:0000256" key="3">
    <source>
        <dbReference type="ARBA" id="ARBA00012328"/>
    </source>
</evidence>
<keyword evidence="11" id="KW-0812">Transmembrane</keyword>
<dbReference type="Pfam" id="PF04452">
    <property type="entry name" value="Methyltrans_RNA"/>
    <property type="match status" value="1"/>
</dbReference>
<dbReference type="SUPFAM" id="SSF75217">
    <property type="entry name" value="alpha/beta knot"/>
    <property type="match status" value="1"/>
</dbReference>
<feature type="transmembrane region" description="Helical" evidence="11">
    <location>
        <begin position="1022"/>
        <end position="1040"/>
    </location>
</feature>
<dbReference type="SUPFAM" id="SSF50199">
    <property type="entry name" value="Staphylococcal nuclease"/>
    <property type="match status" value="1"/>
</dbReference>
<evidence type="ECO:0000256" key="1">
    <source>
        <dbReference type="ARBA" id="ARBA00004496"/>
    </source>
</evidence>
<dbReference type="InterPro" id="IPR035437">
    <property type="entry name" value="SNase_OB-fold_sf"/>
</dbReference>
<comment type="similarity">
    <text evidence="2">Belongs to the RNA methyltransferase RsmE family.</text>
</comment>
<evidence type="ECO:0000313" key="14">
    <source>
        <dbReference type="Proteomes" id="UP000186817"/>
    </source>
</evidence>
<feature type="domain" description="TNase-like" evidence="12">
    <location>
        <begin position="46"/>
        <end position="194"/>
    </location>
</feature>
<protein>
    <recommendedName>
        <fullName evidence="3">16S rRNA (uracil(1498)-N(3))-methyltransferase</fullName>
        <ecNumber evidence="3">2.1.1.193</ecNumber>
    </recommendedName>
</protein>
<dbReference type="Proteomes" id="UP000186817">
    <property type="component" value="Unassembled WGS sequence"/>
</dbReference>
<feature type="transmembrane region" description="Helical" evidence="11">
    <location>
        <begin position="1046"/>
        <end position="1064"/>
    </location>
</feature>
<comment type="catalytic activity">
    <reaction evidence="10">
        <text>uridine(1498) in 16S rRNA + S-adenosyl-L-methionine = N(3)-methyluridine(1498) in 16S rRNA + S-adenosyl-L-homocysteine + H(+)</text>
        <dbReference type="Rhea" id="RHEA:42920"/>
        <dbReference type="Rhea" id="RHEA-COMP:10283"/>
        <dbReference type="Rhea" id="RHEA-COMP:10284"/>
        <dbReference type="ChEBI" id="CHEBI:15378"/>
        <dbReference type="ChEBI" id="CHEBI:57856"/>
        <dbReference type="ChEBI" id="CHEBI:59789"/>
        <dbReference type="ChEBI" id="CHEBI:65315"/>
        <dbReference type="ChEBI" id="CHEBI:74502"/>
        <dbReference type="EC" id="2.1.1.193"/>
    </reaction>
</comment>
<dbReference type="NCBIfam" id="TIGR00046">
    <property type="entry name" value="RsmE family RNA methyltransferase"/>
    <property type="match status" value="1"/>
</dbReference>
<dbReference type="GO" id="GO:0070475">
    <property type="term" value="P:rRNA base methylation"/>
    <property type="evidence" value="ECO:0007669"/>
    <property type="project" value="TreeGrafter"/>
</dbReference>
<keyword evidence="7" id="KW-0808">Transferase</keyword>
<feature type="transmembrane region" description="Helical" evidence="11">
    <location>
        <begin position="12"/>
        <end position="34"/>
    </location>
</feature>
<accession>A0A1Q9F4A0</accession>
<dbReference type="Pfam" id="PF12294">
    <property type="entry name" value="DUF3626"/>
    <property type="match status" value="1"/>
</dbReference>
<dbReference type="Gene3D" id="3.40.1280.10">
    <property type="match status" value="1"/>
</dbReference>
<keyword evidence="8" id="KW-0949">S-adenosyl-L-methionine</keyword>
<organism evidence="13 14">
    <name type="scientific">Symbiodinium microadriaticum</name>
    <name type="common">Dinoflagellate</name>
    <name type="synonym">Zooxanthella microadriatica</name>
    <dbReference type="NCBI Taxonomy" id="2951"/>
    <lineage>
        <taxon>Eukaryota</taxon>
        <taxon>Sar</taxon>
        <taxon>Alveolata</taxon>
        <taxon>Dinophyceae</taxon>
        <taxon>Suessiales</taxon>
        <taxon>Symbiodiniaceae</taxon>
        <taxon>Symbiodinium</taxon>
    </lineage>
</organism>
<dbReference type="PANTHER" id="PTHR30027">
    <property type="entry name" value="RIBOSOMAL RNA SMALL SUBUNIT METHYLTRANSFERASE E"/>
    <property type="match status" value="1"/>
</dbReference>
<gene>
    <name evidence="13" type="primary">nucI</name>
    <name evidence="13" type="ORF">AK812_SmicGene1414</name>
</gene>
<sequence length="1401" mass="155230">MPTRQQVSNKGHVLGMLWCTVPCSVAVAFSTVLARPRRAMALTVATATEDEVVNVVDGDTVKLKQAGRCRLIGVNTPETVAPRQKEGAPPDCYGPEASALTKGLLPPGSKVRIEFDVEPTDKYGRQLVFVYRATDGLFINGELVKKGAARRLRVPPNVRFDDFFTKLADWDRPARVAVNLSRSGNHAPPELWRKRPNAAMNLVLLLCQEVEEINKTGFVLLPATDRRTRHIVTVLKPTPGSTIRVGCVGVGVGRASVVVLERGEVRLSPAAAAGSESAGQLSLSATPSQPHVELLLAMPRPKVMMRLWSVLAQLGLRRIVLTNAWRVEKPYFSSQATDPSKYTPELLEGLEQAVCTTLPEVQVELRLKPFVEDALDTLFPSPRFLRLLCHPGDAGVPIHEAILRAQACGEPPEAVLLAVGPEGGWVDYEVEMFRKHGFVQVSLGSRILTTDVALVSLVALTVDSLARVAPQKAHRTLPARAADALARLVPCVEPERYSDLKKTTCRDFSTYQEAKAWFDKYFPQYGDVAGLDGDKDGKPCEKQLLSWKALPLNELRKECHDAGISHRSVGVALSEEEKRGELVDRLVLSRWAEHWSGQYPVGRFGTIRSARTFVETMQRLVGREVGLQAELASVSGLPQEAFGTMTRQELVENIKKVLLWKELPLDDLQDECLQLSLSWRVGQAHSKLRSTAMSVACTATPADVATNHVKELAMQRRQRAAGTLADIFEMSALPADTVEKLTFALQAHGRVAIHFHPDRLVKGGETVAGSLLATGCIQSQFESQISNGRVDSAPGGKRDQWENRLFGGAYEQAAPSLRPKYGALFLLGQSDGPAPRFGSCYFLLSPDATKRATFCYGDSHLDPPARGTWEVWEDILSELFQESFTRDGALGIGLRPPALASRILEVLHSPLSDKWSFPAARNLDHYIEAQVHGQVDLGPDVDALVADPSFKGTSVGAQLHSIASRYGMLLHWHAGSQLSVDEVPNDFRGELVSRTPSRKASPFSSSTKSCWNDWSWRHAQEFYLRVLLFFPFPIYTAIFTTDSSTLIFSLAALSVLAIPLHFYWMRWKRYGPFITFLVCVYLSQTAGWEGWVDVPSQVLCVTLGQVRRAAHHTAEAVKPDTPIKTISVVMAAHNEHRYLKKFMDVEVEIIVIDDGSEPSLESITTPYSQVAIKGAEIPGAEPGCPLEHNPDEVKMMFDWKLHFKWFDDGNDLVPCMSGGNSGGMNPVSSLTSSGWYDYGMNMWGGENIEQSIRRDFDWYVKKFWKVFKMKGMLPRESFTVRDTRTGHCLEITEDGEHMHEAECTDQEEQRWTKHGDTLQPKEQDWQSSGLARRGEKLHLVDCMRFRGGPSDSGILSCMSQAWEAQGLPVKRLGSAEAATSLRQRWQALEGLGVEVNITHKA</sequence>
<keyword evidence="14" id="KW-1185">Reference proteome</keyword>
<dbReference type="Pfam" id="PF00565">
    <property type="entry name" value="SNase"/>
    <property type="match status" value="1"/>
</dbReference>
<dbReference type="PROSITE" id="PS50830">
    <property type="entry name" value="TNASE_3"/>
    <property type="match status" value="1"/>
</dbReference>
<evidence type="ECO:0000256" key="8">
    <source>
        <dbReference type="ARBA" id="ARBA00022691"/>
    </source>
</evidence>
<dbReference type="Gene3D" id="3.90.550.10">
    <property type="entry name" value="Spore Coat Polysaccharide Biosynthesis Protein SpsA, Chain A"/>
    <property type="match status" value="1"/>
</dbReference>
<evidence type="ECO:0000259" key="12">
    <source>
        <dbReference type="PROSITE" id="PS50830"/>
    </source>
</evidence>
<evidence type="ECO:0000256" key="6">
    <source>
        <dbReference type="ARBA" id="ARBA00022603"/>
    </source>
</evidence>
<dbReference type="PANTHER" id="PTHR30027:SF3">
    <property type="entry name" value="16S RRNA (URACIL(1498)-N(3))-METHYLTRANSFERASE"/>
    <property type="match status" value="1"/>
</dbReference>
<keyword evidence="4" id="KW-0963">Cytoplasm</keyword>
<keyword evidence="5" id="KW-0698">rRNA processing</keyword>
<dbReference type="InterPro" id="IPR022074">
    <property type="entry name" value="DUF3626"/>
</dbReference>